<reference evidence="2" key="2">
    <citation type="journal article" date="2021" name="PeerJ">
        <title>Extensive microbial diversity within the chicken gut microbiome revealed by metagenomics and culture.</title>
        <authorList>
            <person name="Gilroy R."/>
            <person name="Ravi A."/>
            <person name="Getino M."/>
            <person name="Pursley I."/>
            <person name="Horton D.L."/>
            <person name="Alikhan N.F."/>
            <person name="Baker D."/>
            <person name="Gharbi K."/>
            <person name="Hall N."/>
            <person name="Watson M."/>
            <person name="Adriaenssens E.M."/>
            <person name="Foster-Nyarko E."/>
            <person name="Jarju S."/>
            <person name="Secka A."/>
            <person name="Antonio M."/>
            <person name="Oren A."/>
            <person name="Chaudhuri R.R."/>
            <person name="La Ragione R."/>
            <person name="Hildebrand F."/>
            <person name="Pallen M.J."/>
        </authorList>
    </citation>
    <scope>NUCLEOTIDE SEQUENCE</scope>
    <source>
        <strain evidence="2">CHK190-19873</strain>
    </source>
</reference>
<dbReference type="PANTHER" id="PTHR43135:SF3">
    <property type="entry name" value="ALPHA-D-RIBOSE 1-METHYLPHOSPHONATE 5-TRIPHOSPHATE DIPHOSPHATASE"/>
    <property type="match status" value="1"/>
</dbReference>
<feature type="domain" description="Amidohydrolase-related" evidence="1">
    <location>
        <begin position="5"/>
        <end position="246"/>
    </location>
</feature>
<reference evidence="2" key="1">
    <citation type="submission" date="2020-10" db="EMBL/GenBank/DDBJ databases">
        <authorList>
            <person name="Gilroy R."/>
        </authorList>
    </citation>
    <scope>NUCLEOTIDE SEQUENCE</scope>
    <source>
        <strain evidence="2">CHK190-19873</strain>
    </source>
</reference>
<protein>
    <submittedName>
        <fullName evidence="2">Amidohydrolase family protein</fullName>
    </submittedName>
</protein>
<dbReference type="InterPro" id="IPR006680">
    <property type="entry name" value="Amidohydro-rel"/>
</dbReference>
<dbReference type="PANTHER" id="PTHR43135">
    <property type="entry name" value="ALPHA-D-RIBOSE 1-METHYLPHOSPHONATE 5-TRIPHOSPHATE DIPHOSPHATASE"/>
    <property type="match status" value="1"/>
</dbReference>
<dbReference type="GO" id="GO:0016787">
    <property type="term" value="F:hydrolase activity"/>
    <property type="evidence" value="ECO:0007669"/>
    <property type="project" value="InterPro"/>
</dbReference>
<proteinExistence type="predicted"/>
<dbReference type="Proteomes" id="UP000823935">
    <property type="component" value="Unassembled WGS sequence"/>
</dbReference>
<gene>
    <name evidence="2" type="ORF">IAB44_14535</name>
</gene>
<dbReference type="EMBL" id="DVIQ01000099">
    <property type="protein sequence ID" value="HIS32741.1"/>
    <property type="molecule type" value="Genomic_DNA"/>
</dbReference>
<sequence length="286" mass="32064">MFGECHAHIFMNGYDYAKAVEDHEDGVCRELVRAAFLEYQKHGVTFLRDGGDRLGVSEWAKTAAPEYGITYRTPLFAIHRNHRYGGIVGRGFDTWKEYEALVEEVRRQGGDFIKVMFSGIMDFEKPGVITGTPLGEAEIKEMIRIAHESGFAVMAHVNGARQVEAAARWGVDSVEHGAYQDADSIQAMAEAGTVWVPTVVTIKNLLGSGRYPEEAVRRIYRIHAENIRRAYRAGVTMALGSDAGAYRVFHGQGIVDEYRAFQEILADVPDLDAFLERGEKRIREVF</sequence>
<organism evidence="2 3">
    <name type="scientific">Candidatus Limivivens intestinipullorum</name>
    <dbReference type="NCBI Taxonomy" id="2840858"/>
    <lineage>
        <taxon>Bacteria</taxon>
        <taxon>Bacillati</taxon>
        <taxon>Bacillota</taxon>
        <taxon>Clostridia</taxon>
        <taxon>Lachnospirales</taxon>
        <taxon>Lachnospiraceae</taxon>
        <taxon>Lachnospiraceae incertae sedis</taxon>
        <taxon>Candidatus Limivivens</taxon>
    </lineage>
</organism>
<dbReference type="InterPro" id="IPR032466">
    <property type="entry name" value="Metal_Hydrolase"/>
</dbReference>
<evidence type="ECO:0000313" key="3">
    <source>
        <dbReference type="Proteomes" id="UP000823935"/>
    </source>
</evidence>
<evidence type="ECO:0000259" key="1">
    <source>
        <dbReference type="Pfam" id="PF01979"/>
    </source>
</evidence>
<dbReference type="Pfam" id="PF01979">
    <property type="entry name" value="Amidohydro_1"/>
    <property type="match status" value="1"/>
</dbReference>
<accession>A0A9D1EVX1</accession>
<dbReference type="InterPro" id="IPR051781">
    <property type="entry name" value="Metallo-dep_Hydrolase"/>
</dbReference>
<dbReference type="AlphaFoldDB" id="A0A9D1EVX1"/>
<comment type="caution">
    <text evidence="2">The sequence shown here is derived from an EMBL/GenBank/DDBJ whole genome shotgun (WGS) entry which is preliminary data.</text>
</comment>
<name>A0A9D1EVX1_9FIRM</name>
<dbReference type="Gene3D" id="3.20.20.140">
    <property type="entry name" value="Metal-dependent hydrolases"/>
    <property type="match status" value="1"/>
</dbReference>
<evidence type="ECO:0000313" key="2">
    <source>
        <dbReference type="EMBL" id="HIS32741.1"/>
    </source>
</evidence>
<dbReference type="SUPFAM" id="SSF51556">
    <property type="entry name" value="Metallo-dependent hydrolases"/>
    <property type="match status" value="1"/>
</dbReference>